<keyword evidence="4" id="KW-1185">Reference proteome</keyword>
<dbReference type="Pfam" id="PF07996">
    <property type="entry name" value="T4SS"/>
    <property type="match status" value="1"/>
</dbReference>
<comment type="caution">
    <text evidence="3">The sequence shown here is derived from an EMBL/GenBank/DDBJ whole genome shotgun (WGS) entry which is preliminary data.</text>
</comment>
<protein>
    <submittedName>
        <fullName evidence="3">Type iv secretion system domain protein (Modular protein)</fullName>
    </submittedName>
</protein>
<keyword evidence="2" id="KW-0732">Signal</keyword>
<dbReference type="SUPFAM" id="SSF101082">
    <property type="entry name" value="Typo IV secretion system protein TraC"/>
    <property type="match status" value="1"/>
</dbReference>
<accession>A0A0U5BQ17</accession>
<evidence type="ECO:0000256" key="2">
    <source>
        <dbReference type="SAM" id="SignalP"/>
    </source>
</evidence>
<gene>
    <name evidence="3" type="ORF">XAC3562_1760002</name>
</gene>
<feature type="coiled-coil region" evidence="1">
    <location>
        <begin position="43"/>
        <end position="70"/>
    </location>
</feature>
<dbReference type="Gene3D" id="1.20.58.430">
    <property type="entry name" value="Type IV secretion system, VirB5-domain"/>
    <property type="match status" value="1"/>
</dbReference>
<reference evidence="3 4" key="1">
    <citation type="submission" date="2014-09" db="EMBL/GenBank/DDBJ databases">
        <authorList>
            <person name="Regsiter A."/>
        </authorList>
    </citation>
    <scope>NUCLEOTIDE SEQUENCE [LARGE SCALE GENOMIC DNA]</scope>
</reference>
<dbReference type="RefSeq" id="WP_076605000.1">
    <property type="nucleotide sequence ID" value="NZ_CP135995.1"/>
</dbReference>
<feature type="signal peptide" evidence="2">
    <location>
        <begin position="1"/>
        <end position="22"/>
    </location>
</feature>
<dbReference type="NCBIfam" id="TIGR02791">
    <property type="entry name" value="VirB5"/>
    <property type="match status" value="1"/>
</dbReference>
<dbReference type="AlphaFoldDB" id="A0A0U5BQ17"/>
<dbReference type="EMBL" id="CCXZ01000086">
    <property type="protein sequence ID" value="CEG15203.1"/>
    <property type="molecule type" value="Genomic_DNA"/>
</dbReference>
<dbReference type="Proteomes" id="UP000052230">
    <property type="component" value="Unassembled WGS sequence"/>
</dbReference>
<organism evidence="3 4">
    <name type="scientific">Xanthomonas citri pv. citri</name>
    <dbReference type="NCBI Taxonomy" id="611301"/>
    <lineage>
        <taxon>Bacteria</taxon>
        <taxon>Pseudomonadati</taxon>
        <taxon>Pseudomonadota</taxon>
        <taxon>Gammaproteobacteria</taxon>
        <taxon>Lysobacterales</taxon>
        <taxon>Lysobacteraceae</taxon>
        <taxon>Xanthomonas</taxon>
    </lineage>
</organism>
<evidence type="ECO:0000313" key="3">
    <source>
        <dbReference type="EMBL" id="CEG15203.1"/>
    </source>
</evidence>
<name>A0A0U5BQ17_XANCI</name>
<proteinExistence type="predicted"/>
<dbReference type="InterPro" id="IPR023220">
    <property type="entry name" value="T4SS_VirB5-domain"/>
</dbReference>
<keyword evidence="1" id="KW-0175">Coiled coil</keyword>
<dbReference type="CDD" id="cd14262">
    <property type="entry name" value="VirB5_like"/>
    <property type="match status" value="1"/>
</dbReference>
<evidence type="ECO:0000313" key="4">
    <source>
        <dbReference type="Proteomes" id="UP000052230"/>
    </source>
</evidence>
<feature type="chain" id="PRO_5006855379" evidence="2">
    <location>
        <begin position="23"/>
        <end position="234"/>
    </location>
</feature>
<dbReference type="InterPro" id="IPR014158">
    <property type="entry name" value="T4SS_VirB5"/>
</dbReference>
<evidence type="ECO:0000256" key="1">
    <source>
        <dbReference type="SAM" id="Coils"/>
    </source>
</evidence>
<sequence>MRLHALGAALVVGLSLSFGAGAQIPVTDVAMNTQTQMNQTANFAKYVEQVAQLKNQLEQAKQQYEALTGSRGLGDLFNNPALRQYLPQDWTGLYDAVQRGDVTGISGKVQDIIDKNKSGSIADMYADVSARQERLGAVNKATGLAGFDAAMKRADQIQSLIGQINGTSDPKAIAELQARIAGEQAQVSNEMVKLQLVSMLQQAEEKAIAAKADAVYDKQMSGSNDVPRMKPRTF</sequence>